<dbReference type="SUPFAM" id="SSF53756">
    <property type="entry name" value="UDP-Glycosyltransferase/glycogen phosphorylase"/>
    <property type="match status" value="1"/>
</dbReference>
<keyword evidence="2" id="KW-0808">Transferase</keyword>
<dbReference type="Pfam" id="PF00201">
    <property type="entry name" value="UDPGT"/>
    <property type="match status" value="1"/>
</dbReference>
<reference evidence="3" key="1">
    <citation type="submission" date="2021-02" db="EMBL/GenBank/DDBJ databases">
        <authorList>
            <person name="Nowell W R."/>
        </authorList>
    </citation>
    <scope>NUCLEOTIDE SEQUENCE</scope>
</reference>
<dbReference type="EMBL" id="CAJNOQ010016149">
    <property type="protein sequence ID" value="CAF1375549.1"/>
    <property type="molecule type" value="Genomic_DNA"/>
</dbReference>
<proteinExistence type="inferred from homology"/>
<dbReference type="AlphaFoldDB" id="A0A815J0T4"/>
<evidence type="ECO:0000256" key="2">
    <source>
        <dbReference type="ARBA" id="ARBA00022679"/>
    </source>
</evidence>
<evidence type="ECO:0000313" key="3">
    <source>
        <dbReference type="EMBL" id="CAF1375549.1"/>
    </source>
</evidence>
<evidence type="ECO:0000313" key="5">
    <source>
        <dbReference type="Proteomes" id="UP000663829"/>
    </source>
</evidence>
<dbReference type="PANTHER" id="PTHR11926:SF1551">
    <property type="entry name" value="GLYCOSYLTRANSFERASE"/>
    <property type="match status" value="1"/>
</dbReference>
<comment type="similarity">
    <text evidence="1">Belongs to the UDP-glycosyltransferase family.</text>
</comment>
<comment type="caution">
    <text evidence="3">The sequence shown here is derived from an EMBL/GenBank/DDBJ whole genome shotgun (WGS) entry which is preliminary data.</text>
</comment>
<dbReference type="CDD" id="cd03784">
    <property type="entry name" value="GT1_Gtf-like"/>
    <property type="match status" value="1"/>
</dbReference>
<dbReference type="GO" id="GO:0080044">
    <property type="term" value="F:quercetin 7-O-glucosyltransferase activity"/>
    <property type="evidence" value="ECO:0007669"/>
    <property type="project" value="TreeGrafter"/>
</dbReference>
<dbReference type="OrthoDB" id="5835829at2759"/>
<evidence type="ECO:0008006" key="6">
    <source>
        <dbReference type="Google" id="ProtNLM"/>
    </source>
</evidence>
<dbReference type="Proteomes" id="UP000663829">
    <property type="component" value="Unassembled WGS sequence"/>
</dbReference>
<dbReference type="Gene3D" id="3.40.50.2000">
    <property type="entry name" value="Glycogen Phosphorylase B"/>
    <property type="match status" value="1"/>
</dbReference>
<dbReference type="InterPro" id="IPR002213">
    <property type="entry name" value="UDP_glucos_trans"/>
</dbReference>
<dbReference type="PANTHER" id="PTHR11926">
    <property type="entry name" value="GLUCOSYL/GLUCURONOSYL TRANSFERASES"/>
    <property type="match status" value="1"/>
</dbReference>
<name>A0A815J0T4_9BILA</name>
<evidence type="ECO:0000313" key="4">
    <source>
        <dbReference type="EMBL" id="CAF4265697.1"/>
    </source>
</evidence>
<evidence type="ECO:0000256" key="1">
    <source>
        <dbReference type="ARBA" id="ARBA00009995"/>
    </source>
</evidence>
<gene>
    <name evidence="3" type="ORF">GPM918_LOCUS32070</name>
    <name evidence="4" type="ORF">SRO942_LOCUS32727</name>
</gene>
<organism evidence="3 5">
    <name type="scientific">Didymodactylos carnosus</name>
    <dbReference type="NCBI Taxonomy" id="1234261"/>
    <lineage>
        <taxon>Eukaryota</taxon>
        <taxon>Metazoa</taxon>
        <taxon>Spiralia</taxon>
        <taxon>Gnathifera</taxon>
        <taxon>Rotifera</taxon>
        <taxon>Eurotatoria</taxon>
        <taxon>Bdelloidea</taxon>
        <taxon>Philodinida</taxon>
        <taxon>Philodinidae</taxon>
        <taxon>Didymodactylos</taxon>
    </lineage>
</organism>
<dbReference type="GO" id="GO:0080043">
    <property type="term" value="F:quercetin 3-O-glucosyltransferase activity"/>
    <property type="evidence" value="ECO:0007669"/>
    <property type="project" value="TreeGrafter"/>
</dbReference>
<keyword evidence="5" id="KW-1185">Reference proteome</keyword>
<sequence length="217" mass="25217">MKKTDTIAHVKEWLEAQWTFANESPSVIYVAFGTIACLRAEQLIQMADALMPYPTIWSLKATLHKHLPPLFIDDRKHLLLDWAPQRFILSHPATRFFLSHGGWNSLVECMLAGKPVLVWPWFGDQMPNGFRVEKEFGIGKCMQNTDILHHQRILSSDEITSYIKQMFEQEEENIQKAETVQDIFMDAKDNSSQLYFEEINKIIDDQVLARTNKHNNL</sequence>
<dbReference type="EMBL" id="CAJOBC010078189">
    <property type="protein sequence ID" value="CAF4265697.1"/>
    <property type="molecule type" value="Genomic_DNA"/>
</dbReference>
<dbReference type="Proteomes" id="UP000681722">
    <property type="component" value="Unassembled WGS sequence"/>
</dbReference>
<accession>A0A815J0T4</accession>
<protein>
    <recommendedName>
        <fullName evidence="6">UDP-glycosyltransferase</fullName>
    </recommendedName>
</protein>